<reference evidence="1 2" key="1">
    <citation type="submission" date="2019-04" db="EMBL/GenBank/DDBJ databases">
        <title>Fungal friends and foes A comparative genomics study of 23 Aspergillus species from section Flavi.</title>
        <authorList>
            <consortium name="DOE Joint Genome Institute"/>
            <person name="Kjaerbolling I."/>
            <person name="Vesth T.C."/>
            <person name="Frisvad J.C."/>
            <person name="Nybo J.L."/>
            <person name="Theobald S."/>
            <person name="Kildgaard S."/>
            <person name="Petersen T.I."/>
            <person name="Kuo A."/>
            <person name="Sato A."/>
            <person name="Lyhne E.K."/>
            <person name="Kogle M.E."/>
            <person name="Wiebenga A."/>
            <person name="Kun R.S."/>
            <person name="Lubbers R.J."/>
            <person name="Makela M.R."/>
            <person name="Barry K."/>
            <person name="Chovatia M."/>
            <person name="Clum A."/>
            <person name="Daum C."/>
            <person name="Haridas S."/>
            <person name="He G."/>
            <person name="LaButti K."/>
            <person name="Lipzen A."/>
            <person name="Mondo S."/>
            <person name="Pangilinan J."/>
            <person name="Riley R."/>
            <person name="Salamov A."/>
            <person name="Simmons B.A."/>
            <person name="Magnuson J.K."/>
            <person name="Henrissat B."/>
            <person name="Mortensen U.H."/>
            <person name="Larsen T.O."/>
            <person name="De vries R.P."/>
            <person name="Grigoriev I.V."/>
            <person name="Machida M."/>
            <person name="Baker S.E."/>
            <person name="Andersen M.R."/>
        </authorList>
    </citation>
    <scope>NUCLEOTIDE SEQUENCE [LARGE SCALE GENOMIC DNA]</scope>
    <source>
        <strain evidence="1 2">CBS 117635</strain>
    </source>
</reference>
<keyword evidence="2" id="KW-1185">Reference proteome</keyword>
<proteinExistence type="predicted"/>
<name>A0A5N6J5K0_9EURO</name>
<dbReference type="EMBL" id="ML732795">
    <property type="protein sequence ID" value="KAB8273519.1"/>
    <property type="molecule type" value="Genomic_DNA"/>
</dbReference>
<accession>A0A5N6J5K0</accession>
<gene>
    <name evidence="1" type="ORF">BDV30DRAFT_108719</name>
</gene>
<protein>
    <submittedName>
        <fullName evidence="1">Uncharacterized protein</fullName>
    </submittedName>
</protein>
<sequence length="57" mass="6519">MYLLSLCLPLGSFLQFYIMMCTLYTSWGIKFVTTPMSFKNTKSGNKGTMQYTTQMIG</sequence>
<dbReference type="AlphaFoldDB" id="A0A5N6J5K0"/>
<dbReference type="Proteomes" id="UP000326289">
    <property type="component" value="Unassembled WGS sequence"/>
</dbReference>
<organism evidence="1 2">
    <name type="scientific">Aspergillus minisclerotigenes</name>
    <dbReference type="NCBI Taxonomy" id="656917"/>
    <lineage>
        <taxon>Eukaryota</taxon>
        <taxon>Fungi</taxon>
        <taxon>Dikarya</taxon>
        <taxon>Ascomycota</taxon>
        <taxon>Pezizomycotina</taxon>
        <taxon>Eurotiomycetes</taxon>
        <taxon>Eurotiomycetidae</taxon>
        <taxon>Eurotiales</taxon>
        <taxon>Aspergillaceae</taxon>
        <taxon>Aspergillus</taxon>
        <taxon>Aspergillus subgen. Circumdati</taxon>
    </lineage>
</organism>
<evidence type="ECO:0000313" key="1">
    <source>
        <dbReference type="EMBL" id="KAB8273519.1"/>
    </source>
</evidence>
<evidence type="ECO:0000313" key="2">
    <source>
        <dbReference type="Proteomes" id="UP000326289"/>
    </source>
</evidence>